<dbReference type="PRINTS" id="PR00344">
    <property type="entry name" value="BCTRLSENSOR"/>
</dbReference>
<dbReference type="InterPro" id="IPR036097">
    <property type="entry name" value="HisK_dim/P_sf"/>
</dbReference>
<evidence type="ECO:0000256" key="4">
    <source>
        <dbReference type="ARBA" id="ARBA00022777"/>
    </source>
</evidence>
<keyword evidence="4 10" id="KW-0418">Kinase</keyword>
<feature type="domain" description="PAC" evidence="9">
    <location>
        <begin position="447"/>
        <end position="498"/>
    </location>
</feature>
<keyword evidence="11" id="KW-1185">Reference proteome</keyword>
<protein>
    <recommendedName>
        <fullName evidence="2">histidine kinase</fullName>
        <ecNumber evidence="2">2.7.13.3</ecNumber>
    </recommendedName>
</protein>
<reference evidence="10 11" key="1">
    <citation type="submission" date="2017-06" db="EMBL/GenBank/DDBJ databases">
        <title>Genome sequencing of cyanobaciteial culture collection at National Institute for Environmental Studies (NIES).</title>
        <authorList>
            <person name="Hirose Y."/>
            <person name="Shimura Y."/>
            <person name="Fujisawa T."/>
            <person name="Nakamura Y."/>
            <person name="Kawachi M."/>
        </authorList>
    </citation>
    <scope>NUCLEOTIDE SEQUENCE [LARGE SCALE GENOMIC DNA]</scope>
    <source>
        <strain evidence="10 11">NIES-267</strain>
    </source>
</reference>
<dbReference type="Proteomes" id="UP000218418">
    <property type="component" value="Chromosome"/>
</dbReference>
<dbReference type="SUPFAM" id="SSF55781">
    <property type="entry name" value="GAF domain-like"/>
    <property type="match status" value="1"/>
</dbReference>
<dbReference type="GO" id="GO:0000155">
    <property type="term" value="F:phosphorelay sensor kinase activity"/>
    <property type="evidence" value="ECO:0007669"/>
    <property type="project" value="InterPro"/>
</dbReference>
<proteinExistence type="predicted"/>
<dbReference type="Gene3D" id="1.10.287.130">
    <property type="match status" value="1"/>
</dbReference>
<sequence length="791" mass="90095">MIDNLISIDKNAYEAMQIELFTLRNHIANSLQTDCLTSKLKRNQLLVEGIAKASNCLLTIENYQQSINAALSALGNAVSADRIYIFENHLHPTTDEMLMSQRWEWVASGVIREIDNPELQNFPYNDCFPRWYESFCQGKAITGLVKDFPQSEQEILQSQGILSILVTPIEIKGKLWGFIGFDNCHSEHCWTNLEMFALKAAAGTLGGAIASHRTEAELLESQQFLKLLIDSIPQLIFWKDRSSVFKGCNKSAAKIAGLDLPEDIVGKTDYDLPWTDEEASFYRECDKRVMESGEAELHIIETQKQSDGKQAWLDTNKIPLRDAKGNVIGILVAIEDITERKQIEEELKNLNEKLEVKVEARTAQLQRTQARLKKLTDNLPGMIYEYSVNPDGNISFSYVSSGCREILGLEPEVLKQDANLAFEKIHPDDIATFIEKGNISAQTLENLESEWRVLNQNGKEKWVKIVAKPELQSNKSIIWYGCLIDITQMKRVEKKFQKQTQNLKQTLRELKHTQTQLIQTEKMSSLGQMVAGVAHEINNPVNFIHGNIVPTCEYVQDFLRLIELYQHHYPNPDAEIREELENIEFDFIKEDLIKILKSMQEGTTRIKEIVLSLRNFSRLDEADFKQVDIHSGIDSTLMILHNRLKAKSTHPEIQIIKEYSNLPLIECYPGQLNQVFMNILANAIDALDDYNSKRTIEDIKLNPNYIKISTKLIANKHIKIIISDNGIGIPKKIKSKLFDPFFTTKEVGKGTGLGLSISYQIIVEKHHGKLYCNSKPGNGTEFVIEIPMIQK</sequence>
<evidence type="ECO:0000256" key="6">
    <source>
        <dbReference type="SAM" id="Coils"/>
    </source>
</evidence>
<dbReference type="CDD" id="cd00130">
    <property type="entry name" value="PAS"/>
    <property type="match status" value="2"/>
</dbReference>
<evidence type="ECO:0000313" key="10">
    <source>
        <dbReference type="EMBL" id="BAY83172.1"/>
    </source>
</evidence>
<feature type="domain" description="Histidine kinase" evidence="7">
    <location>
        <begin position="532"/>
        <end position="790"/>
    </location>
</feature>
<dbReference type="Gene3D" id="3.30.450.40">
    <property type="match status" value="1"/>
</dbReference>
<dbReference type="CDD" id="cd00082">
    <property type="entry name" value="HisKA"/>
    <property type="match status" value="1"/>
</dbReference>
<evidence type="ECO:0000259" key="9">
    <source>
        <dbReference type="PROSITE" id="PS50113"/>
    </source>
</evidence>
<dbReference type="SMART" id="SM00091">
    <property type="entry name" value="PAS"/>
    <property type="match status" value="2"/>
</dbReference>
<dbReference type="InterPro" id="IPR003661">
    <property type="entry name" value="HisK_dim/P_dom"/>
</dbReference>
<dbReference type="EMBL" id="AP018227">
    <property type="protein sequence ID" value="BAY83172.1"/>
    <property type="molecule type" value="Genomic_DNA"/>
</dbReference>
<evidence type="ECO:0000259" key="8">
    <source>
        <dbReference type="PROSITE" id="PS50112"/>
    </source>
</evidence>
<evidence type="ECO:0000313" key="11">
    <source>
        <dbReference type="Proteomes" id="UP000218418"/>
    </source>
</evidence>
<dbReference type="Pfam" id="PF08448">
    <property type="entry name" value="PAS_4"/>
    <property type="match status" value="1"/>
</dbReference>
<comment type="catalytic activity">
    <reaction evidence="1">
        <text>ATP + protein L-histidine = ADP + protein N-phospho-L-histidine.</text>
        <dbReference type="EC" id="2.7.13.3"/>
    </reaction>
</comment>
<organism evidence="10 11">
    <name type="scientific">Calothrix parasitica NIES-267</name>
    <dbReference type="NCBI Taxonomy" id="1973488"/>
    <lineage>
        <taxon>Bacteria</taxon>
        <taxon>Bacillati</taxon>
        <taxon>Cyanobacteriota</taxon>
        <taxon>Cyanophyceae</taxon>
        <taxon>Nostocales</taxon>
        <taxon>Calotrichaceae</taxon>
        <taxon>Calothrix</taxon>
    </lineage>
</organism>
<dbReference type="InterPro" id="IPR036890">
    <property type="entry name" value="HATPase_C_sf"/>
</dbReference>
<dbReference type="InterPro" id="IPR003594">
    <property type="entry name" value="HATPase_dom"/>
</dbReference>
<dbReference type="InterPro" id="IPR035965">
    <property type="entry name" value="PAS-like_dom_sf"/>
</dbReference>
<dbReference type="PROSITE" id="PS50113">
    <property type="entry name" value="PAC"/>
    <property type="match status" value="2"/>
</dbReference>
<dbReference type="InterPro" id="IPR000700">
    <property type="entry name" value="PAS-assoc_C"/>
</dbReference>
<dbReference type="InterPro" id="IPR000014">
    <property type="entry name" value="PAS"/>
</dbReference>
<dbReference type="Pfam" id="PF08447">
    <property type="entry name" value="PAS_3"/>
    <property type="match status" value="1"/>
</dbReference>
<keyword evidence="3" id="KW-0597">Phosphoprotein</keyword>
<name>A0A1Z4LPI0_9CYAN</name>
<dbReference type="PANTHER" id="PTHR43065">
    <property type="entry name" value="SENSOR HISTIDINE KINASE"/>
    <property type="match status" value="1"/>
</dbReference>
<dbReference type="SMART" id="SM00065">
    <property type="entry name" value="GAF"/>
    <property type="match status" value="1"/>
</dbReference>
<dbReference type="GO" id="GO:0005524">
    <property type="term" value="F:ATP binding"/>
    <property type="evidence" value="ECO:0007669"/>
    <property type="project" value="UniProtKB-KW"/>
</dbReference>
<evidence type="ECO:0000256" key="5">
    <source>
        <dbReference type="ARBA" id="ARBA00023012"/>
    </source>
</evidence>
<keyword evidence="4 10" id="KW-0808">Transferase</keyword>
<dbReference type="SUPFAM" id="SSF55785">
    <property type="entry name" value="PYP-like sensor domain (PAS domain)"/>
    <property type="match status" value="2"/>
</dbReference>
<dbReference type="SMART" id="SM00086">
    <property type="entry name" value="PAC"/>
    <property type="match status" value="2"/>
</dbReference>
<dbReference type="Gene3D" id="3.30.450.20">
    <property type="entry name" value="PAS domain"/>
    <property type="match status" value="2"/>
</dbReference>
<feature type="coiled-coil region" evidence="6">
    <location>
        <begin position="333"/>
        <end position="378"/>
    </location>
</feature>
<dbReference type="PROSITE" id="PS50109">
    <property type="entry name" value="HIS_KIN"/>
    <property type="match status" value="1"/>
</dbReference>
<dbReference type="Pfam" id="PF02518">
    <property type="entry name" value="HATPase_c"/>
    <property type="match status" value="1"/>
</dbReference>
<dbReference type="InterPro" id="IPR001610">
    <property type="entry name" value="PAC"/>
</dbReference>
<dbReference type="InterPro" id="IPR013656">
    <property type="entry name" value="PAS_4"/>
</dbReference>
<dbReference type="InterPro" id="IPR005467">
    <property type="entry name" value="His_kinase_dom"/>
</dbReference>
<dbReference type="InterPro" id="IPR013655">
    <property type="entry name" value="PAS_fold_3"/>
</dbReference>
<feature type="coiled-coil region" evidence="6">
    <location>
        <begin position="489"/>
        <end position="516"/>
    </location>
</feature>
<keyword evidence="5" id="KW-0902">Two-component regulatory system</keyword>
<evidence type="ECO:0000256" key="2">
    <source>
        <dbReference type="ARBA" id="ARBA00012438"/>
    </source>
</evidence>
<dbReference type="InterPro" id="IPR029016">
    <property type="entry name" value="GAF-like_dom_sf"/>
</dbReference>
<evidence type="ECO:0000256" key="1">
    <source>
        <dbReference type="ARBA" id="ARBA00000085"/>
    </source>
</evidence>
<feature type="domain" description="PAS" evidence="8">
    <location>
        <begin position="368"/>
        <end position="447"/>
    </location>
</feature>
<dbReference type="OrthoDB" id="500279at2"/>
<dbReference type="Gene3D" id="3.30.565.10">
    <property type="entry name" value="Histidine kinase-like ATPase, C-terminal domain"/>
    <property type="match status" value="1"/>
</dbReference>
<dbReference type="NCBIfam" id="TIGR00229">
    <property type="entry name" value="sensory_box"/>
    <property type="match status" value="2"/>
</dbReference>
<accession>A0A1Z4LPI0</accession>
<dbReference type="PANTHER" id="PTHR43065:SF50">
    <property type="entry name" value="HISTIDINE KINASE"/>
    <property type="match status" value="1"/>
</dbReference>
<dbReference type="SUPFAM" id="SSF47384">
    <property type="entry name" value="Homodimeric domain of signal transducing histidine kinase"/>
    <property type="match status" value="1"/>
</dbReference>
<evidence type="ECO:0000256" key="3">
    <source>
        <dbReference type="ARBA" id="ARBA00022553"/>
    </source>
</evidence>
<dbReference type="SUPFAM" id="SSF55874">
    <property type="entry name" value="ATPase domain of HSP90 chaperone/DNA topoisomerase II/histidine kinase"/>
    <property type="match status" value="1"/>
</dbReference>
<feature type="domain" description="PAC" evidence="9">
    <location>
        <begin position="293"/>
        <end position="349"/>
    </location>
</feature>
<dbReference type="PROSITE" id="PS50112">
    <property type="entry name" value="PAS"/>
    <property type="match status" value="1"/>
</dbReference>
<evidence type="ECO:0000259" key="7">
    <source>
        <dbReference type="PROSITE" id="PS50109"/>
    </source>
</evidence>
<keyword evidence="6" id="KW-0175">Coiled coil</keyword>
<dbReference type="AlphaFoldDB" id="A0A1Z4LPI0"/>
<dbReference type="InterPro" id="IPR003018">
    <property type="entry name" value="GAF"/>
</dbReference>
<dbReference type="EC" id="2.7.13.3" evidence="2"/>
<dbReference type="InterPro" id="IPR004358">
    <property type="entry name" value="Sig_transdc_His_kin-like_C"/>
</dbReference>
<gene>
    <name evidence="10" type="ORF">NIES267_26590</name>
</gene>
<dbReference type="SMART" id="SM00387">
    <property type="entry name" value="HATPase_c"/>
    <property type="match status" value="1"/>
</dbReference>